<protein>
    <submittedName>
        <fullName evidence="4">Alpha/beta fold hydrolase</fullName>
    </submittedName>
</protein>
<evidence type="ECO:0000313" key="5">
    <source>
        <dbReference type="Proteomes" id="UP001223646"/>
    </source>
</evidence>
<dbReference type="InterPro" id="IPR002410">
    <property type="entry name" value="Peptidase_S33"/>
</dbReference>
<dbReference type="AlphaFoldDB" id="A0AAW9SM13"/>
<dbReference type="PANTHER" id="PTHR43248">
    <property type="entry name" value="2-SUCCINYL-6-HYDROXY-2,4-CYCLOHEXADIENE-1-CARBOXYLATE SYNTHASE"/>
    <property type="match status" value="1"/>
</dbReference>
<dbReference type="EMBL" id="JASOOY020000002">
    <property type="protein sequence ID" value="MEO3716070.1"/>
    <property type="molecule type" value="Genomic_DNA"/>
</dbReference>
<dbReference type="GO" id="GO:0006508">
    <property type="term" value="P:proteolysis"/>
    <property type="evidence" value="ECO:0007669"/>
    <property type="project" value="InterPro"/>
</dbReference>
<dbReference type="GO" id="GO:0004177">
    <property type="term" value="F:aminopeptidase activity"/>
    <property type="evidence" value="ECO:0007669"/>
    <property type="project" value="UniProtKB-EC"/>
</dbReference>
<evidence type="ECO:0000313" key="4">
    <source>
        <dbReference type="EMBL" id="MEO3716070.1"/>
    </source>
</evidence>
<evidence type="ECO:0000256" key="2">
    <source>
        <dbReference type="ARBA" id="ARBA00022801"/>
    </source>
</evidence>
<proteinExistence type="inferred from homology"/>
<dbReference type="InterPro" id="IPR029058">
    <property type="entry name" value="AB_hydrolase_fold"/>
</dbReference>
<organism evidence="4 5">
    <name type="scientific">Corynebacterium amycolatum</name>
    <dbReference type="NCBI Taxonomy" id="43765"/>
    <lineage>
        <taxon>Bacteria</taxon>
        <taxon>Bacillati</taxon>
        <taxon>Actinomycetota</taxon>
        <taxon>Actinomycetes</taxon>
        <taxon>Mycobacteriales</taxon>
        <taxon>Corynebacteriaceae</taxon>
        <taxon>Corynebacterium</taxon>
    </lineage>
</organism>
<keyword evidence="2 4" id="KW-0378">Hydrolase</keyword>
<dbReference type="RefSeq" id="WP_284827124.1">
    <property type="nucleotide sequence ID" value="NZ_JASOOY020000002.1"/>
</dbReference>
<dbReference type="Pfam" id="PF00561">
    <property type="entry name" value="Abhydrolase_1"/>
    <property type="match status" value="1"/>
</dbReference>
<dbReference type="PRINTS" id="PR00793">
    <property type="entry name" value="PROAMNOPTASE"/>
</dbReference>
<name>A0AAW9SM13_CORAY</name>
<dbReference type="PANTHER" id="PTHR43248:SF2">
    <property type="entry name" value="PROLYL AMINOPEPTIDASE"/>
    <property type="match status" value="1"/>
</dbReference>
<evidence type="ECO:0000259" key="3">
    <source>
        <dbReference type="Pfam" id="PF00561"/>
    </source>
</evidence>
<sequence>MASTSTASRHFGHIIKEHTLEVPWDPFTGAADAATFELFAREIYAPGKEDAPAIVYLQGGPGFPAPRPVSASGVIGEALKEFRVILLDQRGTGRSHRIDAANIADIPAERLAQLRQEYIVEDAEALRKHLSIAKWSLYGQSFGGFCITSYLSRYPKSVEHAYLTGGLPVLDRGADDLYRTTYGKLRTRHERFYREYPWVENRIREICAHLEQSAETLPTGERLSSCRFRTIGIELGRGDGFHNLAYLLEEPFHIRNGEKQLRTDFLADVGSRVSFAEGPLYAAIHESIYGGVGDQPTTNWTAHRIREEIPGFEENANPAGDEPFYLTGEHVFPWQFDEDPALIPFKEKAEELAQHTWENSPYDSARLLADAPTSAAAVYLDDIFVPFDYSMGTANCYRDLRPHVTNAFQHDGIRHDGAAIFGRLRKLVEDH</sequence>
<reference evidence="4" key="1">
    <citation type="submission" date="2023-05" db="EMBL/GenBank/DDBJ databases">
        <authorList>
            <person name="Du J."/>
        </authorList>
    </citation>
    <scope>NUCLEOTIDE SEQUENCE</scope>
    <source>
        <strain evidence="4">UMB1064</strain>
    </source>
</reference>
<comment type="similarity">
    <text evidence="1">Belongs to the peptidase S33 family.</text>
</comment>
<dbReference type="Proteomes" id="UP001223646">
    <property type="component" value="Unassembled WGS sequence"/>
</dbReference>
<accession>A0AAW9SM13</accession>
<dbReference type="InterPro" id="IPR000073">
    <property type="entry name" value="AB_hydrolase_1"/>
</dbReference>
<comment type="caution">
    <text evidence="4">The sequence shown here is derived from an EMBL/GenBank/DDBJ whole genome shotgun (WGS) entry which is preliminary data.</text>
</comment>
<evidence type="ECO:0000256" key="1">
    <source>
        <dbReference type="ARBA" id="ARBA00010088"/>
    </source>
</evidence>
<dbReference type="SUPFAM" id="SSF53474">
    <property type="entry name" value="alpha/beta-Hydrolases"/>
    <property type="match status" value="1"/>
</dbReference>
<gene>
    <name evidence="4" type="ORF">QP460_000480</name>
</gene>
<dbReference type="Gene3D" id="3.40.50.1820">
    <property type="entry name" value="alpha/beta hydrolase"/>
    <property type="match status" value="1"/>
</dbReference>
<reference evidence="4" key="2">
    <citation type="submission" date="2024-05" db="EMBL/GenBank/DDBJ databases">
        <authorList>
            <person name="Wolfe A."/>
        </authorList>
    </citation>
    <scope>NUCLEOTIDE SEQUENCE</scope>
    <source>
        <strain evidence="4">UMB1064</strain>
    </source>
</reference>
<dbReference type="InterPro" id="IPR051601">
    <property type="entry name" value="Serine_prot/Carboxylest_S33"/>
</dbReference>
<feature type="domain" description="AB hydrolase-1" evidence="3">
    <location>
        <begin position="52"/>
        <end position="166"/>
    </location>
</feature>